<evidence type="ECO:0000313" key="6">
    <source>
        <dbReference type="EMBL" id="PTF14498.1"/>
    </source>
</evidence>
<dbReference type="EMBL" id="PYZI01000011">
    <property type="protein sequence ID" value="PTF13404.1"/>
    <property type="molecule type" value="Genomic_DNA"/>
</dbReference>
<keyword evidence="7" id="KW-1185">Reference proteome</keyword>
<evidence type="ECO:0000313" key="5">
    <source>
        <dbReference type="EMBL" id="PTF13404.1"/>
    </source>
</evidence>
<feature type="transmembrane region" description="Helical" evidence="2">
    <location>
        <begin position="90"/>
        <end position="123"/>
    </location>
</feature>
<dbReference type="Proteomes" id="UP000242547">
    <property type="component" value="Unassembled WGS sequence"/>
</dbReference>
<protein>
    <submittedName>
        <fullName evidence="6">DUF4064 domain-containing protein</fullName>
    </submittedName>
</protein>
<dbReference type="Proteomes" id="UP000243350">
    <property type="component" value="Unassembled WGS sequence"/>
</dbReference>
<accession>A0A2K4DL86</accession>
<dbReference type="RefSeq" id="WP_103166723.1">
    <property type="nucleotide sequence ID" value="NZ_CP130489.1"/>
</dbReference>
<dbReference type="Proteomes" id="UP000242088">
    <property type="component" value="Unassembled WGS sequence"/>
</dbReference>
<dbReference type="OrthoDB" id="2991403at2"/>
<keyword evidence="2" id="KW-0472">Membrane</keyword>
<comment type="caution">
    <text evidence="6">The sequence shown here is derived from an EMBL/GenBank/DDBJ whole genome shotgun (WGS) entry which is preliminary data.</text>
</comment>
<keyword evidence="2" id="KW-0812">Transmembrane</keyword>
<proteinExistence type="predicted"/>
<feature type="domain" description="DUF4064" evidence="3">
    <location>
        <begin position="2"/>
        <end position="104"/>
    </location>
</feature>
<keyword evidence="2" id="KW-1133">Transmembrane helix</keyword>
<reference evidence="5" key="3">
    <citation type="submission" date="2018-03" db="EMBL/GenBank/DDBJ databases">
        <authorList>
            <person name="Naushad S."/>
        </authorList>
    </citation>
    <scope>NUCLEOTIDE SEQUENCE</scope>
    <source>
        <strain evidence="5">SNUC 1409</strain>
    </source>
</reference>
<feature type="transmembrane region" description="Helical" evidence="2">
    <location>
        <begin position="61"/>
        <end position="83"/>
    </location>
</feature>
<dbReference type="Pfam" id="PF13273">
    <property type="entry name" value="DUF4064"/>
    <property type="match status" value="1"/>
</dbReference>
<feature type="transmembrane region" description="Helical" evidence="2">
    <location>
        <begin position="7"/>
        <end position="31"/>
    </location>
</feature>
<reference evidence="7 8" key="1">
    <citation type="journal article" date="2016" name="Front. Microbiol.">
        <title>Comprehensive Phylogenetic Analysis of Bovine Non-aureus Staphylococci Species Based on Whole-Genome Sequencing.</title>
        <authorList>
            <person name="Naushad S."/>
            <person name="Barkema H.W."/>
            <person name="Luby C."/>
            <person name="Condas L.A."/>
            <person name="Nobrega D.B."/>
            <person name="Carson D.A."/>
            <person name="De Buck J."/>
        </authorList>
    </citation>
    <scope>NUCLEOTIDE SEQUENCE [LARGE SCALE GENOMIC DNA]</scope>
    <source>
        <strain evidence="5 7">SNUC 1409</strain>
        <strain evidence="6 9">SNUC 4143</strain>
        <strain evidence="4 8">SNUC 761</strain>
    </source>
</reference>
<dbReference type="EMBL" id="PYZH01000039">
    <property type="protein sequence ID" value="PTF14498.1"/>
    <property type="molecule type" value="Genomic_DNA"/>
</dbReference>
<dbReference type="AlphaFoldDB" id="A0A2K4DL86"/>
<reference evidence="6" key="2">
    <citation type="submission" date="2018-03" db="EMBL/GenBank/DDBJ databases">
        <authorList>
            <person name="Keele B.F."/>
        </authorList>
    </citation>
    <scope>NUCLEOTIDE SEQUENCE</scope>
    <source>
        <strain evidence="6">SNUC 4143</strain>
        <strain evidence="4">SNUC 761</strain>
    </source>
</reference>
<evidence type="ECO:0000256" key="1">
    <source>
        <dbReference type="SAM" id="MobiDB-lite"/>
    </source>
</evidence>
<gene>
    <name evidence="4" type="ORF">BUY44_00895</name>
    <name evidence="5" type="ORF">BUY47_09105</name>
    <name evidence="6" type="ORF">BUY48_07315</name>
</gene>
<dbReference type="GeneID" id="48888348"/>
<sequence length="160" mass="18175">MNRKVELILAWIANGLSLIYLAMSLISFLIVKNENNTEQYNQLMKQFGNQDVNVTPEMINFAMMFSIGTLVFSTILGIIGTLVIKGRPILAGCLLIVAALVGIFNMSLIAGVLWFVAAIMLFVKKRPGRKQPISKRNSDQTEWRPEKEYNDRKKDDPYIY</sequence>
<evidence type="ECO:0000313" key="4">
    <source>
        <dbReference type="EMBL" id="PTE74546.1"/>
    </source>
</evidence>
<dbReference type="InterPro" id="IPR025273">
    <property type="entry name" value="DUF4064"/>
</dbReference>
<evidence type="ECO:0000259" key="3">
    <source>
        <dbReference type="Pfam" id="PF13273"/>
    </source>
</evidence>
<organism evidence="6 9">
    <name type="scientific">Staphylococcus devriesei</name>
    <dbReference type="NCBI Taxonomy" id="586733"/>
    <lineage>
        <taxon>Bacteria</taxon>
        <taxon>Bacillati</taxon>
        <taxon>Bacillota</taxon>
        <taxon>Bacilli</taxon>
        <taxon>Bacillales</taxon>
        <taxon>Staphylococcaceae</taxon>
        <taxon>Staphylococcus</taxon>
    </lineage>
</organism>
<evidence type="ECO:0000313" key="9">
    <source>
        <dbReference type="Proteomes" id="UP000243350"/>
    </source>
</evidence>
<name>A0A2K4DL86_9STAP</name>
<evidence type="ECO:0000313" key="7">
    <source>
        <dbReference type="Proteomes" id="UP000242088"/>
    </source>
</evidence>
<feature type="region of interest" description="Disordered" evidence="1">
    <location>
        <begin position="129"/>
        <end position="160"/>
    </location>
</feature>
<dbReference type="EMBL" id="PYZL01000003">
    <property type="protein sequence ID" value="PTE74546.1"/>
    <property type="molecule type" value="Genomic_DNA"/>
</dbReference>
<feature type="compositionally biased region" description="Basic and acidic residues" evidence="1">
    <location>
        <begin position="136"/>
        <end position="160"/>
    </location>
</feature>
<evidence type="ECO:0000313" key="8">
    <source>
        <dbReference type="Proteomes" id="UP000242547"/>
    </source>
</evidence>
<evidence type="ECO:0000256" key="2">
    <source>
        <dbReference type="SAM" id="Phobius"/>
    </source>
</evidence>